<dbReference type="AlphaFoldDB" id="A0A448V1Y9"/>
<reference evidence="12 13" key="1">
    <citation type="submission" date="2018-12" db="EMBL/GenBank/DDBJ databases">
        <authorList>
            <consortium name="Pathogen Informatics"/>
        </authorList>
    </citation>
    <scope>NUCLEOTIDE SEQUENCE [LARGE SCALE GENOMIC DNA]</scope>
    <source>
        <strain evidence="12 13">NCTC13079</strain>
    </source>
</reference>
<feature type="binding site" evidence="8">
    <location>
        <position position="157"/>
    </location>
    <ligand>
        <name>ATP</name>
        <dbReference type="ChEBI" id="CHEBI:30616"/>
    </ligand>
</feature>
<evidence type="ECO:0000256" key="2">
    <source>
        <dbReference type="ARBA" id="ARBA00022598"/>
    </source>
</evidence>
<feature type="binding site" evidence="8">
    <location>
        <begin position="27"/>
        <end position="34"/>
    </location>
    <ligand>
        <name>ATP</name>
        <dbReference type="ChEBI" id="CHEBI:30616"/>
    </ligand>
</feature>
<dbReference type="PANTHER" id="PTHR23090">
    <property type="entry name" value="NH 3 /GLUTAMINE-DEPENDENT NAD + SYNTHETASE"/>
    <property type="match status" value="1"/>
</dbReference>
<comment type="subunit">
    <text evidence="8">Homodimer.</text>
</comment>
<comment type="catalytic activity">
    <reaction evidence="8 10">
        <text>deamido-NAD(+) + NH4(+) + ATP = AMP + diphosphate + NAD(+) + H(+)</text>
        <dbReference type="Rhea" id="RHEA:21188"/>
        <dbReference type="ChEBI" id="CHEBI:15378"/>
        <dbReference type="ChEBI" id="CHEBI:28938"/>
        <dbReference type="ChEBI" id="CHEBI:30616"/>
        <dbReference type="ChEBI" id="CHEBI:33019"/>
        <dbReference type="ChEBI" id="CHEBI:57540"/>
        <dbReference type="ChEBI" id="CHEBI:58437"/>
        <dbReference type="ChEBI" id="CHEBI:456215"/>
        <dbReference type="EC" id="6.3.1.5"/>
    </reaction>
</comment>
<organism evidence="12 13">
    <name type="scientific">Aedoeadaptatus ivorii</name>
    <dbReference type="NCBI Taxonomy" id="54006"/>
    <lineage>
        <taxon>Bacteria</taxon>
        <taxon>Bacillati</taxon>
        <taxon>Bacillota</taxon>
        <taxon>Tissierellia</taxon>
        <taxon>Tissierellales</taxon>
        <taxon>Peptoniphilaceae</taxon>
        <taxon>Aedoeadaptatus</taxon>
    </lineage>
</organism>
<dbReference type="GO" id="GO:0005737">
    <property type="term" value="C:cytoplasm"/>
    <property type="evidence" value="ECO:0007669"/>
    <property type="project" value="InterPro"/>
</dbReference>
<dbReference type="GO" id="GO:0005524">
    <property type="term" value="F:ATP binding"/>
    <property type="evidence" value="ECO:0007669"/>
    <property type="project" value="UniProtKB-UniRule"/>
</dbReference>
<dbReference type="InterPro" id="IPR022926">
    <property type="entry name" value="NH(3)-dep_NAD(+)_synth"/>
</dbReference>
<dbReference type="GO" id="GO:0008795">
    <property type="term" value="F:NAD+ synthase activity"/>
    <property type="evidence" value="ECO:0007669"/>
    <property type="project" value="UniProtKB-UniRule"/>
</dbReference>
<dbReference type="HAMAP" id="MF_00193">
    <property type="entry name" value="NadE_ammonia_dep"/>
    <property type="match status" value="1"/>
</dbReference>
<evidence type="ECO:0000256" key="3">
    <source>
        <dbReference type="ARBA" id="ARBA00022723"/>
    </source>
</evidence>
<evidence type="ECO:0000256" key="4">
    <source>
        <dbReference type="ARBA" id="ARBA00022741"/>
    </source>
</evidence>
<evidence type="ECO:0000259" key="11">
    <source>
        <dbReference type="Pfam" id="PF02540"/>
    </source>
</evidence>
<feature type="domain" description="NAD/GMP synthase" evidence="11">
    <location>
        <begin position="5"/>
        <end position="226"/>
    </location>
</feature>
<dbReference type="GO" id="GO:0003952">
    <property type="term" value="F:NAD+ synthase (glutamine-hydrolyzing) activity"/>
    <property type="evidence" value="ECO:0007669"/>
    <property type="project" value="InterPro"/>
</dbReference>
<comment type="pathway">
    <text evidence="8">Cofactor biosynthesis; NAD(+) biosynthesis; NAD(+) from deamido-NAD(+) (ammonia route): step 1/1.</text>
</comment>
<feature type="binding site" evidence="8">
    <location>
        <position position="179"/>
    </location>
    <ligand>
        <name>ATP</name>
        <dbReference type="ChEBI" id="CHEBI:30616"/>
    </ligand>
</feature>
<dbReference type="GO" id="GO:0009435">
    <property type="term" value="P:NAD+ biosynthetic process"/>
    <property type="evidence" value="ECO:0007669"/>
    <property type="project" value="UniProtKB-UniRule"/>
</dbReference>
<name>A0A448V1Y9_9FIRM</name>
<dbReference type="RefSeq" id="WP_126465534.1">
    <property type="nucleotide sequence ID" value="NZ_LR134523.1"/>
</dbReference>
<keyword evidence="2 8" id="KW-0436">Ligase</keyword>
<feature type="binding site" description="in other chain" evidence="8">
    <location>
        <position position="141"/>
    </location>
    <ligand>
        <name>deamido-NAD(+)</name>
        <dbReference type="ChEBI" id="CHEBI:58437"/>
        <note>ligand shared between two neighboring subunits</note>
    </ligand>
</feature>
<keyword evidence="6 8" id="KW-0460">Magnesium</keyword>
<keyword evidence="4 8" id="KW-0547">Nucleotide-binding</keyword>
<sequence length="234" mass="25788">MKETIDALVTWIQKVVGDAHAKGIVFGLSGGIDSAVIAGIAKRAFGDDALGIIMPIDSHPQDEIDALLVAEALDLKIEKVDLSAAYHAILDASFVSENTMAKANLKPRLRMSTLYYYGQDRNYLVSGSSNASEYYVGYFTKFGDSACDLMPLVDFVKEEVFALGEALGLPEVVLKKKPTAGLYEGQTDELEMGFSYKELDAVIREDYRGEHRDKIDHLHKISAHKRVLPPKFGK</sequence>
<evidence type="ECO:0000313" key="13">
    <source>
        <dbReference type="Proteomes" id="UP000269544"/>
    </source>
</evidence>
<evidence type="ECO:0000256" key="5">
    <source>
        <dbReference type="ARBA" id="ARBA00022840"/>
    </source>
</evidence>
<feature type="binding site" description="in other chain" evidence="8">
    <location>
        <begin position="224"/>
        <end position="225"/>
    </location>
    <ligand>
        <name>deamido-NAD(+)</name>
        <dbReference type="ChEBI" id="CHEBI:58437"/>
        <note>ligand shared between two neighboring subunits</note>
    </ligand>
</feature>
<dbReference type="EMBL" id="LR134523">
    <property type="protein sequence ID" value="VEJ35775.1"/>
    <property type="molecule type" value="Genomic_DNA"/>
</dbReference>
<comment type="function">
    <text evidence="8">Catalyzes the ATP-dependent amidation of deamido-NAD to form NAD. Uses ammonia as a nitrogen source.</text>
</comment>
<dbReference type="Pfam" id="PF02540">
    <property type="entry name" value="NAD_synthase"/>
    <property type="match status" value="1"/>
</dbReference>
<feature type="binding site" evidence="8">
    <location>
        <position position="33"/>
    </location>
    <ligand>
        <name>Mg(2+)</name>
        <dbReference type="ChEBI" id="CHEBI:18420"/>
    </ligand>
</feature>
<dbReference type="CDD" id="cd00553">
    <property type="entry name" value="NAD_synthase"/>
    <property type="match status" value="1"/>
</dbReference>
<evidence type="ECO:0000256" key="7">
    <source>
        <dbReference type="ARBA" id="ARBA00023027"/>
    </source>
</evidence>
<evidence type="ECO:0000256" key="6">
    <source>
        <dbReference type="ARBA" id="ARBA00022842"/>
    </source>
</evidence>
<dbReference type="GO" id="GO:0046872">
    <property type="term" value="F:metal ion binding"/>
    <property type="evidence" value="ECO:0007669"/>
    <property type="project" value="UniProtKB-KW"/>
</dbReference>
<dbReference type="InterPro" id="IPR003694">
    <property type="entry name" value="NAD_synthase"/>
</dbReference>
<evidence type="ECO:0000256" key="9">
    <source>
        <dbReference type="RuleBase" id="RU003811"/>
    </source>
</evidence>
<dbReference type="SUPFAM" id="SSF52402">
    <property type="entry name" value="Adenine nucleotide alpha hydrolases-like"/>
    <property type="match status" value="1"/>
</dbReference>
<comment type="similarity">
    <text evidence="1 8 9">Belongs to the NAD synthetase family.</text>
</comment>
<keyword evidence="13" id="KW-1185">Reference proteome</keyword>
<dbReference type="InterPro" id="IPR014729">
    <property type="entry name" value="Rossmann-like_a/b/a_fold"/>
</dbReference>
<dbReference type="NCBIfam" id="TIGR00552">
    <property type="entry name" value="nadE"/>
    <property type="match status" value="1"/>
</dbReference>
<keyword evidence="7 8" id="KW-0520">NAD</keyword>
<dbReference type="Gene3D" id="3.40.50.620">
    <property type="entry name" value="HUPs"/>
    <property type="match status" value="1"/>
</dbReference>
<feature type="binding site" description="in other chain" evidence="8">
    <location>
        <position position="108"/>
    </location>
    <ligand>
        <name>deamido-NAD(+)</name>
        <dbReference type="ChEBI" id="CHEBI:58437"/>
        <note>ligand shared between two neighboring subunits</note>
    </ligand>
</feature>
<proteinExistence type="inferred from homology"/>
<evidence type="ECO:0000256" key="8">
    <source>
        <dbReference type="HAMAP-Rule" id="MF_00193"/>
    </source>
</evidence>
<dbReference type="OrthoDB" id="9803818at2"/>
<dbReference type="EC" id="6.3.1.5" evidence="8 10"/>
<comment type="caution">
    <text evidence="8">Lacks conserved residue(s) required for the propagation of feature annotation.</text>
</comment>
<dbReference type="GO" id="GO:0004359">
    <property type="term" value="F:glutaminase activity"/>
    <property type="evidence" value="ECO:0007669"/>
    <property type="project" value="InterPro"/>
</dbReference>
<dbReference type="InterPro" id="IPR022310">
    <property type="entry name" value="NAD/GMP_synthase"/>
</dbReference>
<evidence type="ECO:0000256" key="10">
    <source>
        <dbReference type="RuleBase" id="RU003812"/>
    </source>
</evidence>
<protein>
    <recommendedName>
        <fullName evidence="8 10">NH(3)-dependent NAD(+) synthetase</fullName>
        <ecNumber evidence="8 10">6.3.1.5</ecNumber>
    </recommendedName>
</protein>
<dbReference type="UniPathway" id="UPA00253">
    <property type="reaction ID" value="UER00333"/>
</dbReference>
<evidence type="ECO:0000313" key="12">
    <source>
        <dbReference type="EMBL" id="VEJ35775.1"/>
    </source>
</evidence>
<keyword evidence="3 8" id="KW-0479">Metal-binding</keyword>
<dbReference type="Proteomes" id="UP000269544">
    <property type="component" value="Chromosome"/>
</dbReference>
<accession>A0A448V1Y9</accession>
<keyword evidence="5 8" id="KW-0067">ATP-binding</keyword>
<evidence type="ECO:0000256" key="1">
    <source>
        <dbReference type="ARBA" id="ARBA00005859"/>
    </source>
</evidence>
<dbReference type="PANTHER" id="PTHR23090:SF9">
    <property type="entry name" value="GLUTAMINE-DEPENDENT NAD(+) SYNTHETASE"/>
    <property type="match status" value="1"/>
</dbReference>
<feature type="binding site" evidence="8">
    <location>
        <position position="133"/>
    </location>
    <ligand>
        <name>Mg(2+)</name>
        <dbReference type="ChEBI" id="CHEBI:18420"/>
    </ligand>
</feature>
<feature type="binding site" evidence="8">
    <location>
        <position position="148"/>
    </location>
    <ligand>
        <name>deamido-NAD(+)</name>
        <dbReference type="ChEBI" id="CHEBI:58437"/>
        <note>ligand shared between two neighboring subunits</note>
    </ligand>
</feature>
<gene>
    <name evidence="8 12" type="primary">nadE</name>
    <name evidence="12" type="ORF">NCTC13079_00941</name>
</gene>
<dbReference type="KEGG" id="piv:NCTC13079_00941"/>